<dbReference type="STRING" id="40754.THII_2793"/>
<dbReference type="InterPro" id="IPR044492">
    <property type="entry name" value="P_typ_ATPase_HD_dom"/>
</dbReference>
<dbReference type="InterPro" id="IPR036412">
    <property type="entry name" value="HAD-like_sf"/>
</dbReference>
<dbReference type="GO" id="GO:0016463">
    <property type="term" value="F:P-type zinc transporter activity"/>
    <property type="evidence" value="ECO:0007669"/>
    <property type="project" value="UniProtKB-EC"/>
</dbReference>
<evidence type="ECO:0000259" key="10">
    <source>
        <dbReference type="Pfam" id="PF00122"/>
    </source>
</evidence>
<gene>
    <name evidence="11" type="ORF">THII_2793</name>
</gene>
<dbReference type="Gene3D" id="3.40.50.1000">
    <property type="entry name" value="HAD superfamily/HAD-like"/>
    <property type="match status" value="1"/>
</dbReference>
<keyword evidence="9" id="KW-0547">Nucleotide-binding</keyword>
<evidence type="ECO:0000256" key="5">
    <source>
        <dbReference type="ARBA" id="ARBA00022989"/>
    </source>
</evidence>
<dbReference type="OrthoDB" id="9814270at2"/>
<evidence type="ECO:0000256" key="9">
    <source>
        <dbReference type="RuleBase" id="RU362081"/>
    </source>
</evidence>
<sequence>MIVQIAALAALLFVSFKKTEAVIVGEYIPKDEAKIKFVDTTTATPVRKTVSTQEKDSFQRKNIAALSALGLSSIGFVFKPMNLVSLPFTLYALQDLFKITYIQLKQSKVTAYTLITIAIAGTCFIPGGFFLSSLITVLFIWSIKLTNMLTEKSRQDIADIFEKKPDYVWLVVDNLEIKTPYEQIKPGDILVVQAGNSIPADGNIVEGMASIDQHILTGESQPVEKQAGDPVFSSTILLSGKIYLKVTQAGAETTVAKITSILNNTVDFKSTVQMRSEKLSQDLVIPALVGGVVAIPLLGLNGALAVINSHPKEKMTFVAPISTLNYLNIAVKHNILIKDGRSLELLNAVDTVVFDKTGTLTEECPVVGEIHCLKQYYPNEILTYAATAEYKQTHPLAKAILHEAENRGINLPSIEETEYKLGYGVSVMIHHKKIQVGSARFMQAENLEIPAFLLEQQNYSQEQGHTLVMVAMDGDVCGGIELLPQIRPEAWEVIHYLKTHNKKTCIISGDHETPTQSLAKQLGIDEYFAQVLPHEKAEIIKKLQAQGRVVCYVGDGINDSIALKQAQVAVSLSGASSIAVDTAEVILMDKGLTHLPFLFDVAKNYNNNMNMTFAIMLAPAAISVGGAFLLHYGLAQSIVLNLLGLVGGVANAMLPALSHQPDESS</sequence>
<evidence type="ECO:0000256" key="3">
    <source>
        <dbReference type="ARBA" id="ARBA00022692"/>
    </source>
</evidence>
<dbReference type="PANTHER" id="PTHR48085:SF5">
    <property type="entry name" value="CADMIUM_ZINC-TRANSPORTING ATPASE HMA4-RELATED"/>
    <property type="match status" value="1"/>
</dbReference>
<dbReference type="SFLD" id="SFLDG00002">
    <property type="entry name" value="C1.7:_P-type_atpase_like"/>
    <property type="match status" value="1"/>
</dbReference>
<dbReference type="InterPro" id="IPR018303">
    <property type="entry name" value="ATPase_P-typ_P_site"/>
</dbReference>
<dbReference type="GO" id="GO:0016887">
    <property type="term" value="F:ATP hydrolysis activity"/>
    <property type="evidence" value="ECO:0007669"/>
    <property type="project" value="InterPro"/>
</dbReference>
<name>A0A090ANR9_9GAMM</name>
<dbReference type="InterPro" id="IPR051014">
    <property type="entry name" value="Cation_Transport_ATPase_IB"/>
</dbReference>
<accession>A0A090ANR9</accession>
<evidence type="ECO:0000313" key="11">
    <source>
        <dbReference type="EMBL" id="BAP57090.1"/>
    </source>
</evidence>
<dbReference type="SFLD" id="SFLDF00027">
    <property type="entry name" value="p-type_atpase"/>
    <property type="match status" value="1"/>
</dbReference>
<evidence type="ECO:0000256" key="2">
    <source>
        <dbReference type="ARBA" id="ARBA00006024"/>
    </source>
</evidence>
<dbReference type="NCBIfam" id="TIGR01525">
    <property type="entry name" value="ATPase-IB_hvy"/>
    <property type="match status" value="1"/>
</dbReference>
<evidence type="ECO:0000256" key="4">
    <source>
        <dbReference type="ARBA" id="ARBA00022967"/>
    </source>
</evidence>
<dbReference type="EMBL" id="AP014633">
    <property type="protein sequence ID" value="BAP57090.1"/>
    <property type="molecule type" value="Genomic_DNA"/>
</dbReference>
<comment type="subcellular location">
    <subcellularLocation>
        <location evidence="9">Cell membrane</location>
    </subcellularLocation>
    <subcellularLocation>
        <location evidence="1">Membrane</location>
    </subcellularLocation>
</comment>
<feature type="transmembrane region" description="Helical" evidence="9">
    <location>
        <begin position="114"/>
        <end position="143"/>
    </location>
</feature>
<dbReference type="GO" id="GO:0046872">
    <property type="term" value="F:metal ion binding"/>
    <property type="evidence" value="ECO:0007669"/>
    <property type="project" value="UniProtKB-KW"/>
</dbReference>
<dbReference type="Gene3D" id="2.70.150.10">
    <property type="entry name" value="Calcium-transporting ATPase, cytoplasmic transduction domain A"/>
    <property type="match status" value="1"/>
</dbReference>
<evidence type="ECO:0000256" key="6">
    <source>
        <dbReference type="ARBA" id="ARBA00023136"/>
    </source>
</evidence>
<keyword evidence="9" id="KW-0479">Metal-binding</keyword>
<reference evidence="11 12" key="1">
    <citation type="journal article" date="2014" name="ISME J.">
        <title>Ecophysiology of Thioploca ingrica as revealed by the complete genome sequence supplemented with proteomic evidence.</title>
        <authorList>
            <person name="Kojima H."/>
            <person name="Ogura Y."/>
            <person name="Yamamoto N."/>
            <person name="Togashi T."/>
            <person name="Mori H."/>
            <person name="Watanabe T."/>
            <person name="Nemoto F."/>
            <person name="Kurokawa K."/>
            <person name="Hayashi T."/>
            <person name="Fukui M."/>
        </authorList>
    </citation>
    <scope>NUCLEOTIDE SEQUENCE [LARGE SCALE GENOMIC DNA]</scope>
</reference>
<dbReference type="PANTHER" id="PTHR48085">
    <property type="entry name" value="CADMIUM/ZINC-TRANSPORTING ATPASE HMA2-RELATED"/>
    <property type="match status" value="1"/>
</dbReference>
<keyword evidence="9" id="KW-1003">Cell membrane</keyword>
<keyword evidence="12" id="KW-1185">Reference proteome</keyword>
<protein>
    <recommendedName>
        <fullName evidence="7">P-type Zn(2+) transporter</fullName>
        <ecNumber evidence="7">7.2.2.12</ecNumber>
    </recommendedName>
</protein>
<keyword evidence="4" id="KW-1278">Translocase</keyword>
<evidence type="ECO:0000256" key="7">
    <source>
        <dbReference type="ARBA" id="ARBA00039097"/>
    </source>
</evidence>
<evidence type="ECO:0000313" key="12">
    <source>
        <dbReference type="Proteomes" id="UP000031623"/>
    </source>
</evidence>
<comment type="catalytic activity">
    <reaction evidence="8">
        <text>Zn(2+)(in) + ATP + H2O = Zn(2+)(out) + ADP + phosphate + H(+)</text>
        <dbReference type="Rhea" id="RHEA:20621"/>
        <dbReference type="ChEBI" id="CHEBI:15377"/>
        <dbReference type="ChEBI" id="CHEBI:15378"/>
        <dbReference type="ChEBI" id="CHEBI:29105"/>
        <dbReference type="ChEBI" id="CHEBI:30616"/>
        <dbReference type="ChEBI" id="CHEBI:43474"/>
        <dbReference type="ChEBI" id="CHEBI:456216"/>
        <dbReference type="EC" id="7.2.2.12"/>
    </reaction>
</comment>
<dbReference type="GO" id="GO:0005886">
    <property type="term" value="C:plasma membrane"/>
    <property type="evidence" value="ECO:0007669"/>
    <property type="project" value="UniProtKB-SubCell"/>
</dbReference>
<dbReference type="SUPFAM" id="SSF81653">
    <property type="entry name" value="Calcium ATPase, transduction domain A"/>
    <property type="match status" value="1"/>
</dbReference>
<keyword evidence="3 9" id="KW-0812">Transmembrane</keyword>
<comment type="similarity">
    <text evidence="2 9">Belongs to the cation transport ATPase (P-type) (TC 3.A.3) family. Type IB subfamily.</text>
</comment>
<dbReference type="SUPFAM" id="SSF56784">
    <property type="entry name" value="HAD-like"/>
    <property type="match status" value="1"/>
</dbReference>
<dbReference type="HOGENOM" id="CLU_001771_6_3_6"/>
<organism evidence="11 12">
    <name type="scientific">Thioploca ingrica</name>
    <dbReference type="NCBI Taxonomy" id="40754"/>
    <lineage>
        <taxon>Bacteria</taxon>
        <taxon>Pseudomonadati</taxon>
        <taxon>Pseudomonadota</taxon>
        <taxon>Gammaproteobacteria</taxon>
        <taxon>Thiotrichales</taxon>
        <taxon>Thiotrichaceae</taxon>
        <taxon>Thioploca</taxon>
    </lineage>
</organism>
<dbReference type="PROSITE" id="PS00154">
    <property type="entry name" value="ATPASE_E1_E2"/>
    <property type="match status" value="1"/>
</dbReference>
<feature type="transmembrane region" description="Helical" evidence="9">
    <location>
        <begin position="283"/>
        <end position="307"/>
    </location>
</feature>
<proteinExistence type="inferred from homology"/>
<evidence type="ECO:0000256" key="8">
    <source>
        <dbReference type="ARBA" id="ARBA00047308"/>
    </source>
</evidence>
<keyword evidence="6 9" id="KW-0472">Membrane</keyword>
<dbReference type="InterPro" id="IPR008250">
    <property type="entry name" value="ATPase_P-typ_transduc_dom_A_sf"/>
</dbReference>
<dbReference type="SFLD" id="SFLDS00003">
    <property type="entry name" value="Haloacid_Dehalogenase"/>
    <property type="match status" value="1"/>
</dbReference>
<keyword evidence="9" id="KW-0067">ATP-binding</keyword>
<dbReference type="InterPro" id="IPR059000">
    <property type="entry name" value="ATPase_P-type_domA"/>
</dbReference>
<feature type="domain" description="P-type ATPase A" evidence="10">
    <location>
        <begin position="164"/>
        <end position="261"/>
    </location>
</feature>
<dbReference type="Pfam" id="PF00702">
    <property type="entry name" value="Hydrolase"/>
    <property type="match status" value="1"/>
</dbReference>
<dbReference type="Gene3D" id="3.40.1110.10">
    <property type="entry name" value="Calcium-transporting ATPase, cytoplasmic domain N"/>
    <property type="match status" value="1"/>
</dbReference>
<evidence type="ECO:0000256" key="1">
    <source>
        <dbReference type="ARBA" id="ARBA00004370"/>
    </source>
</evidence>
<dbReference type="AlphaFoldDB" id="A0A090ANR9"/>
<dbReference type="NCBIfam" id="TIGR01494">
    <property type="entry name" value="ATPase_P-type"/>
    <property type="match status" value="1"/>
</dbReference>
<dbReference type="InterPro" id="IPR001757">
    <property type="entry name" value="P_typ_ATPase"/>
</dbReference>
<dbReference type="GO" id="GO:0005524">
    <property type="term" value="F:ATP binding"/>
    <property type="evidence" value="ECO:0007669"/>
    <property type="project" value="UniProtKB-UniRule"/>
</dbReference>
<feature type="transmembrane region" description="Helical" evidence="9">
    <location>
        <begin position="613"/>
        <end position="632"/>
    </location>
</feature>
<dbReference type="PRINTS" id="PR00119">
    <property type="entry name" value="CATATPASE"/>
</dbReference>
<dbReference type="InterPro" id="IPR023299">
    <property type="entry name" value="ATPase_P-typ_cyto_dom_N"/>
</dbReference>
<dbReference type="InterPro" id="IPR023214">
    <property type="entry name" value="HAD_sf"/>
</dbReference>
<keyword evidence="5 9" id="KW-1133">Transmembrane helix</keyword>
<dbReference type="EC" id="7.2.2.12" evidence="7"/>
<dbReference type="Pfam" id="PF00122">
    <property type="entry name" value="E1-E2_ATPase"/>
    <property type="match status" value="1"/>
</dbReference>
<dbReference type="KEGG" id="tig:THII_2793"/>
<dbReference type="Proteomes" id="UP000031623">
    <property type="component" value="Chromosome"/>
</dbReference>
<dbReference type="InterPro" id="IPR027256">
    <property type="entry name" value="P-typ_ATPase_IB"/>
</dbReference>
<feature type="transmembrane region" description="Helical" evidence="9">
    <location>
        <begin position="63"/>
        <end position="93"/>
    </location>
</feature>